<dbReference type="RefSeq" id="XP_041218023.1">
    <property type="nucleotide sequence ID" value="XM_041362207.1"/>
</dbReference>
<dbReference type="GeneID" id="64656505"/>
<proteinExistence type="predicted"/>
<dbReference type="EMBL" id="JABBWK010000130">
    <property type="protein sequence ID" value="KAG1891547.1"/>
    <property type="molecule type" value="Genomic_DNA"/>
</dbReference>
<evidence type="ECO:0000313" key="2">
    <source>
        <dbReference type="EMBL" id="KAG1891547.1"/>
    </source>
</evidence>
<gene>
    <name evidence="2" type="ORF">F5891DRAFT_104479</name>
</gene>
<accession>A0AAD4DRD1</accession>
<evidence type="ECO:0008006" key="4">
    <source>
        <dbReference type="Google" id="ProtNLM"/>
    </source>
</evidence>
<feature type="chain" id="PRO_5041903021" description="Secreted protein" evidence="1">
    <location>
        <begin position="17"/>
        <end position="135"/>
    </location>
</feature>
<keyword evidence="1" id="KW-0732">Signal</keyword>
<organism evidence="2 3">
    <name type="scientific">Suillus fuscotomentosus</name>
    <dbReference type="NCBI Taxonomy" id="1912939"/>
    <lineage>
        <taxon>Eukaryota</taxon>
        <taxon>Fungi</taxon>
        <taxon>Dikarya</taxon>
        <taxon>Basidiomycota</taxon>
        <taxon>Agaricomycotina</taxon>
        <taxon>Agaricomycetes</taxon>
        <taxon>Agaricomycetidae</taxon>
        <taxon>Boletales</taxon>
        <taxon>Suillineae</taxon>
        <taxon>Suillaceae</taxon>
        <taxon>Suillus</taxon>
    </lineage>
</organism>
<dbReference type="AlphaFoldDB" id="A0AAD4DRD1"/>
<evidence type="ECO:0000313" key="3">
    <source>
        <dbReference type="Proteomes" id="UP001195769"/>
    </source>
</evidence>
<feature type="signal peptide" evidence="1">
    <location>
        <begin position="1"/>
        <end position="16"/>
    </location>
</feature>
<name>A0AAD4DRD1_9AGAM</name>
<reference evidence="2" key="1">
    <citation type="journal article" date="2020" name="New Phytol.">
        <title>Comparative genomics reveals dynamic genome evolution in host specialist ectomycorrhizal fungi.</title>
        <authorList>
            <person name="Lofgren L.A."/>
            <person name="Nguyen N.H."/>
            <person name="Vilgalys R."/>
            <person name="Ruytinx J."/>
            <person name="Liao H.L."/>
            <person name="Branco S."/>
            <person name="Kuo A."/>
            <person name="LaButti K."/>
            <person name="Lipzen A."/>
            <person name="Andreopoulos W."/>
            <person name="Pangilinan J."/>
            <person name="Riley R."/>
            <person name="Hundley H."/>
            <person name="Na H."/>
            <person name="Barry K."/>
            <person name="Grigoriev I.V."/>
            <person name="Stajich J.E."/>
            <person name="Kennedy P.G."/>
        </authorList>
    </citation>
    <scope>NUCLEOTIDE SEQUENCE</scope>
    <source>
        <strain evidence="2">FC203</strain>
    </source>
</reference>
<comment type="caution">
    <text evidence="2">The sequence shown here is derived from an EMBL/GenBank/DDBJ whole genome shotgun (WGS) entry which is preliminary data.</text>
</comment>
<keyword evidence="3" id="KW-1185">Reference proteome</keyword>
<evidence type="ECO:0000256" key="1">
    <source>
        <dbReference type="SAM" id="SignalP"/>
    </source>
</evidence>
<protein>
    <recommendedName>
        <fullName evidence="4">Secreted protein</fullName>
    </recommendedName>
</protein>
<dbReference type="Proteomes" id="UP001195769">
    <property type="component" value="Unassembled WGS sequence"/>
</dbReference>
<sequence>MKPSIVLILAFHVCDWIDTAHHSITNGKAETYLTSVLLCTNLPASSAGFIARIIANLSTSRLILKGAKGVLSGENLKMQTTTTHNENAGTLFIAAGHGLCATLAIWLTRTDRHYRCCQRNNNSEEREAHCLCEVV</sequence>